<keyword evidence="1" id="KW-0378">Hydrolase</keyword>
<dbReference type="Proteomes" id="UP000238949">
    <property type="component" value="Unassembled WGS sequence"/>
</dbReference>
<dbReference type="RefSeq" id="WP_105934299.1">
    <property type="nucleotide sequence ID" value="NZ_PVNP01000080.1"/>
</dbReference>
<organism evidence="1 2">
    <name type="scientific">Alteromonas alba</name>
    <dbReference type="NCBI Taxonomy" id="2079529"/>
    <lineage>
        <taxon>Bacteria</taxon>
        <taxon>Pseudomonadati</taxon>
        <taxon>Pseudomonadota</taxon>
        <taxon>Gammaproteobacteria</taxon>
        <taxon>Alteromonadales</taxon>
        <taxon>Alteromonadaceae</taxon>
        <taxon>Alteromonas/Salinimonas group</taxon>
        <taxon>Alteromonas</taxon>
    </lineage>
</organism>
<comment type="caution">
    <text evidence="1">The sequence shown here is derived from an EMBL/GenBank/DDBJ whole genome shotgun (WGS) entry which is preliminary data.</text>
</comment>
<evidence type="ECO:0000313" key="1">
    <source>
        <dbReference type="EMBL" id="PRO73941.1"/>
    </source>
</evidence>
<dbReference type="EMBL" id="PVNP01000080">
    <property type="protein sequence ID" value="PRO73941.1"/>
    <property type="molecule type" value="Genomic_DNA"/>
</dbReference>
<sequence length="346" mass="39186">MVESVSLKEFGFNFCGPILHTYLSAVDNALRQSPKNVYCLAREGYILQKGLNIINSEWSPTYLYASRTFLFRITLSHKASWSFSLGHGYKGKLGDFFVSRFGFTLEQVKKFVDQGELDDEVTTLDDKDRIETILKDQSDIIETIIKPTRNAYIKYLASIGLTSDTAAESLFLDVGYSGTIQKLLSILLQSDTNGYYFITTDSTKTQAGSYTANLSYVFKDKVKMGGGYTMLDRSMFLEALFTSPDGQFIDIIDSPLGDKGFHFCFGKRNYTQHHFEKLNLIFDGALNAISHFDKHGIEFKVSEIEFLYEQYVSKRNLLPSASWPLFEFDDAISGFGNVNSMQFFGL</sequence>
<dbReference type="AlphaFoldDB" id="A0A2S9VBT2"/>
<reference evidence="2" key="1">
    <citation type="journal article" date="2020" name="Int. J. Syst. Evol. Microbiol.">
        <title>Alteromonas alba sp. nov., a marine bacterium isolated from the seawater of the West Pacific Ocean.</title>
        <authorList>
            <person name="Sun C."/>
            <person name="Wu Y.-H."/>
            <person name="Xamxidin M."/>
            <person name="Cheng H."/>
            <person name="Xu X.-W."/>
        </authorList>
    </citation>
    <scope>NUCLEOTIDE SEQUENCE [LARGE SCALE GENOMIC DNA]</scope>
    <source>
        <strain evidence="2">190</strain>
    </source>
</reference>
<evidence type="ECO:0000313" key="2">
    <source>
        <dbReference type="Proteomes" id="UP000238949"/>
    </source>
</evidence>
<proteinExistence type="predicted"/>
<name>A0A2S9VBT2_9ALTE</name>
<keyword evidence="2" id="KW-1185">Reference proteome</keyword>
<dbReference type="OrthoDB" id="6398828at2"/>
<dbReference type="GO" id="GO:0016787">
    <property type="term" value="F:hydrolase activity"/>
    <property type="evidence" value="ECO:0007669"/>
    <property type="project" value="UniProtKB-KW"/>
</dbReference>
<protein>
    <submittedName>
        <fullName evidence="1">HAD family hydrolase</fullName>
    </submittedName>
</protein>
<gene>
    <name evidence="1" type="ORF">C6Y40_08965</name>
</gene>
<accession>A0A2S9VBT2</accession>